<accession>A0A6S6R2E7</accession>
<proteinExistence type="predicted"/>
<evidence type="ECO:0000313" key="1">
    <source>
        <dbReference type="EMBL" id="BCJ93490.1"/>
    </source>
</evidence>
<dbReference type="KEGG" id="acel:acsn021_10590"/>
<sequence>MDQERRMREIIVVCQMDGKIVKTTKYGEWGDIFRVGDYFYLSFQDGKSTEVKNFWNTLIKQGYVIGAVMSLELNGLLETVHVNAYSSHNKLYITLLKGCMETIQIMQKISGLGKSRGHSKNHTKDDREKLQEYMKLLESQMMLDSVTNTYNQRYFNKIIYEEAKKAAIKQYPITMILINLEQSACSENAPEVLKEAGSKAVFGDIELAAIAFARIAKDRLKDRKELLFRLARNEFLILCIQQNQIKANQVIDNINEAFTLQMPERILLTGIVELTPDKITEDFSVIPYLKMADDRIGLYRREKVMH</sequence>
<gene>
    <name evidence="1" type="ORF">acsn021_10590</name>
</gene>
<protein>
    <submittedName>
        <fullName evidence="1">Uncharacterized protein</fullName>
    </submittedName>
</protein>
<reference evidence="1 2" key="1">
    <citation type="journal article" date="2016" name="Int. J. Syst. Evol. Microbiol.">
        <title>Descriptions of Anaerotaenia torta gen. nov., sp. nov. and Anaerocolumna cellulosilytica gen. nov., sp. nov. isolated from a methanogenic reactor of cattle waste.</title>
        <authorList>
            <person name="Uek A."/>
            <person name="Ohtaki Y."/>
            <person name="Kaku N."/>
            <person name="Ueki K."/>
        </authorList>
    </citation>
    <scope>NUCLEOTIDE SEQUENCE [LARGE SCALE GENOMIC DNA]</scope>
    <source>
        <strain evidence="1 2">SN021</strain>
    </source>
</reference>
<dbReference type="InterPro" id="IPR043128">
    <property type="entry name" value="Rev_trsase/Diguanyl_cyclase"/>
</dbReference>
<evidence type="ECO:0000313" key="2">
    <source>
        <dbReference type="Proteomes" id="UP000515561"/>
    </source>
</evidence>
<dbReference type="EMBL" id="AP023367">
    <property type="protein sequence ID" value="BCJ93490.1"/>
    <property type="molecule type" value="Genomic_DNA"/>
</dbReference>
<dbReference type="Gene3D" id="3.30.70.270">
    <property type="match status" value="1"/>
</dbReference>
<name>A0A6S6R2E7_9FIRM</name>
<organism evidence="1 2">
    <name type="scientific">Anaerocolumna cellulosilytica</name>
    <dbReference type="NCBI Taxonomy" id="433286"/>
    <lineage>
        <taxon>Bacteria</taxon>
        <taxon>Bacillati</taxon>
        <taxon>Bacillota</taxon>
        <taxon>Clostridia</taxon>
        <taxon>Lachnospirales</taxon>
        <taxon>Lachnospiraceae</taxon>
        <taxon>Anaerocolumna</taxon>
    </lineage>
</organism>
<dbReference type="AlphaFoldDB" id="A0A6S6R2E7"/>
<keyword evidence="2" id="KW-1185">Reference proteome</keyword>
<dbReference type="Proteomes" id="UP000515561">
    <property type="component" value="Chromosome"/>
</dbReference>
<dbReference type="RefSeq" id="WP_184090781.1">
    <property type="nucleotide sequence ID" value="NZ_AP023367.1"/>
</dbReference>